<evidence type="ECO:0000313" key="2">
    <source>
        <dbReference type="EMBL" id="KAJ3591294.1"/>
    </source>
</evidence>
<protein>
    <recommendedName>
        <fullName evidence="4">Cadherin domain-containing protein</fullName>
    </recommendedName>
</protein>
<dbReference type="Proteomes" id="UP001148018">
    <property type="component" value="Unassembled WGS sequence"/>
</dbReference>
<keyword evidence="3" id="KW-1185">Reference proteome</keyword>
<gene>
    <name evidence="2" type="ORF">NHX12_009240</name>
</gene>
<comment type="caution">
    <text evidence="2">The sequence shown here is derived from an EMBL/GenBank/DDBJ whole genome shotgun (WGS) entry which is preliminary data.</text>
</comment>
<evidence type="ECO:0000313" key="3">
    <source>
        <dbReference type="Proteomes" id="UP001148018"/>
    </source>
</evidence>
<sequence>MWFLRGISKPSEGGWRLGRPSAQRWLPQLGTMKLHHGKLKRSSKHHMTLTVPPHSLSNPGGLRRAVVHILVNDVNEFAPVFREAGYRALSPRARSTTASCRWRPRTRTASLNTARSATTRSPPLTRPSPSTATVMNSCEELPKPPLYTFDCETKAEGDRLQVCLNKQKPYFILEVDESIPERDSICNIAGRAAEWSILQINGQSRWK</sequence>
<proteinExistence type="predicted"/>
<feature type="region of interest" description="Disordered" evidence="1">
    <location>
        <begin position="106"/>
        <end position="133"/>
    </location>
</feature>
<evidence type="ECO:0008006" key="4">
    <source>
        <dbReference type="Google" id="ProtNLM"/>
    </source>
</evidence>
<accession>A0A9Q0IA58</accession>
<dbReference type="AlphaFoldDB" id="A0A9Q0IA58"/>
<evidence type="ECO:0000256" key="1">
    <source>
        <dbReference type="SAM" id="MobiDB-lite"/>
    </source>
</evidence>
<name>A0A9Q0IA58_9TELE</name>
<dbReference type="EMBL" id="JANIIK010000114">
    <property type="protein sequence ID" value="KAJ3591294.1"/>
    <property type="molecule type" value="Genomic_DNA"/>
</dbReference>
<feature type="compositionally biased region" description="Low complexity" evidence="1">
    <location>
        <begin position="115"/>
        <end position="133"/>
    </location>
</feature>
<reference evidence="2" key="1">
    <citation type="submission" date="2022-07" db="EMBL/GenBank/DDBJ databases">
        <title>Chromosome-level genome of Muraenolepis orangiensis.</title>
        <authorList>
            <person name="Kim J."/>
        </authorList>
    </citation>
    <scope>NUCLEOTIDE SEQUENCE</scope>
    <source>
        <strain evidence="2">KU_S4_2022</strain>
        <tissue evidence="2">Muscle</tissue>
    </source>
</reference>
<organism evidence="2 3">
    <name type="scientific">Muraenolepis orangiensis</name>
    <name type="common">Patagonian moray cod</name>
    <dbReference type="NCBI Taxonomy" id="630683"/>
    <lineage>
        <taxon>Eukaryota</taxon>
        <taxon>Metazoa</taxon>
        <taxon>Chordata</taxon>
        <taxon>Craniata</taxon>
        <taxon>Vertebrata</taxon>
        <taxon>Euteleostomi</taxon>
        <taxon>Actinopterygii</taxon>
        <taxon>Neopterygii</taxon>
        <taxon>Teleostei</taxon>
        <taxon>Neoteleostei</taxon>
        <taxon>Acanthomorphata</taxon>
        <taxon>Zeiogadaria</taxon>
        <taxon>Gadariae</taxon>
        <taxon>Gadiformes</taxon>
        <taxon>Muraenolepidoidei</taxon>
        <taxon>Muraenolepididae</taxon>
        <taxon>Muraenolepis</taxon>
    </lineage>
</organism>